<proteinExistence type="predicted"/>
<dbReference type="Proteomes" id="UP000006038">
    <property type="component" value="Chromosome 5"/>
</dbReference>
<evidence type="ECO:0000256" key="1">
    <source>
        <dbReference type="SAM" id="Phobius"/>
    </source>
</evidence>
<dbReference type="AlphaFoldDB" id="J3M7R1"/>
<evidence type="ECO:0000313" key="2">
    <source>
        <dbReference type="EnsemblPlants" id="OB05G26350.1"/>
    </source>
</evidence>
<reference evidence="2" key="1">
    <citation type="journal article" date="2013" name="Nat. Commun.">
        <title>Whole-genome sequencing of Oryza brachyantha reveals mechanisms underlying Oryza genome evolution.</title>
        <authorList>
            <person name="Chen J."/>
            <person name="Huang Q."/>
            <person name="Gao D."/>
            <person name="Wang J."/>
            <person name="Lang Y."/>
            <person name="Liu T."/>
            <person name="Li B."/>
            <person name="Bai Z."/>
            <person name="Luis Goicoechea J."/>
            <person name="Liang C."/>
            <person name="Chen C."/>
            <person name="Zhang W."/>
            <person name="Sun S."/>
            <person name="Liao Y."/>
            <person name="Zhang X."/>
            <person name="Yang L."/>
            <person name="Song C."/>
            <person name="Wang M."/>
            <person name="Shi J."/>
            <person name="Liu G."/>
            <person name="Liu J."/>
            <person name="Zhou H."/>
            <person name="Zhou W."/>
            <person name="Yu Q."/>
            <person name="An N."/>
            <person name="Chen Y."/>
            <person name="Cai Q."/>
            <person name="Wang B."/>
            <person name="Liu B."/>
            <person name="Min J."/>
            <person name="Huang Y."/>
            <person name="Wu H."/>
            <person name="Li Z."/>
            <person name="Zhang Y."/>
            <person name="Yin Y."/>
            <person name="Song W."/>
            <person name="Jiang J."/>
            <person name="Jackson S.A."/>
            <person name="Wing R.A."/>
            <person name="Wang J."/>
            <person name="Chen M."/>
        </authorList>
    </citation>
    <scope>NUCLEOTIDE SEQUENCE [LARGE SCALE GENOMIC DNA]</scope>
    <source>
        <strain evidence="2">cv. IRGC 101232</strain>
    </source>
</reference>
<keyword evidence="1" id="KW-1133">Transmembrane helix</keyword>
<feature type="transmembrane region" description="Helical" evidence="1">
    <location>
        <begin position="6"/>
        <end position="29"/>
    </location>
</feature>
<dbReference type="HOGENOM" id="CLU_2534160_0_0_1"/>
<dbReference type="EnsemblPlants" id="OB05G26350.1">
    <property type="protein sequence ID" value="OB05G26350.1"/>
    <property type="gene ID" value="OB05G26350"/>
</dbReference>
<name>J3M7R1_ORYBR</name>
<organism evidence="2">
    <name type="scientific">Oryza brachyantha</name>
    <name type="common">malo sina</name>
    <dbReference type="NCBI Taxonomy" id="4533"/>
    <lineage>
        <taxon>Eukaryota</taxon>
        <taxon>Viridiplantae</taxon>
        <taxon>Streptophyta</taxon>
        <taxon>Embryophyta</taxon>
        <taxon>Tracheophyta</taxon>
        <taxon>Spermatophyta</taxon>
        <taxon>Magnoliopsida</taxon>
        <taxon>Liliopsida</taxon>
        <taxon>Poales</taxon>
        <taxon>Poaceae</taxon>
        <taxon>BOP clade</taxon>
        <taxon>Oryzoideae</taxon>
        <taxon>Oryzeae</taxon>
        <taxon>Oryzinae</taxon>
        <taxon>Oryza</taxon>
    </lineage>
</organism>
<evidence type="ECO:0000313" key="3">
    <source>
        <dbReference type="Proteomes" id="UP000006038"/>
    </source>
</evidence>
<accession>J3M7R1</accession>
<dbReference type="Gramene" id="OB05G26350.1">
    <property type="protein sequence ID" value="OB05G26350.1"/>
    <property type="gene ID" value="OB05G26350"/>
</dbReference>
<reference evidence="2" key="2">
    <citation type="submission" date="2013-04" db="UniProtKB">
        <authorList>
            <consortium name="EnsemblPlants"/>
        </authorList>
    </citation>
    <scope>IDENTIFICATION</scope>
</reference>
<sequence>GNVASLYWPLLAAFPNAGGGLVPACLFILHSFPLTQPTHFLLCAGTSSIFDPVFLCRSLFFPVFHACNSSSLPYYKISIFIMNQ</sequence>
<protein>
    <submittedName>
        <fullName evidence="2">Uncharacterized protein</fullName>
    </submittedName>
</protein>
<keyword evidence="3" id="KW-1185">Reference proteome</keyword>
<keyword evidence="1" id="KW-0472">Membrane</keyword>
<keyword evidence="1" id="KW-0812">Transmembrane</keyword>